<dbReference type="PROSITE" id="PS50932">
    <property type="entry name" value="HTH_LACI_2"/>
    <property type="match status" value="1"/>
</dbReference>
<dbReference type="InterPro" id="IPR000843">
    <property type="entry name" value="HTH_LacI"/>
</dbReference>
<accession>A0A1M5T2U0</accession>
<dbReference type="EMBL" id="FQXM01000005">
    <property type="protein sequence ID" value="SHH45006.1"/>
    <property type="molecule type" value="Genomic_DNA"/>
</dbReference>
<dbReference type="CDD" id="cd01392">
    <property type="entry name" value="HTH_LacI"/>
    <property type="match status" value="1"/>
</dbReference>
<keyword evidence="3" id="KW-0804">Transcription</keyword>
<dbReference type="InterPro" id="IPR010982">
    <property type="entry name" value="Lambda_DNA-bd_dom_sf"/>
</dbReference>
<name>A0A1M5T2U0_9CLOT</name>
<evidence type="ECO:0000256" key="1">
    <source>
        <dbReference type="ARBA" id="ARBA00023015"/>
    </source>
</evidence>
<dbReference type="SMART" id="SM00354">
    <property type="entry name" value="HTH_LACI"/>
    <property type="match status" value="1"/>
</dbReference>
<dbReference type="Pfam" id="PF13377">
    <property type="entry name" value="Peripla_BP_3"/>
    <property type="match status" value="1"/>
</dbReference>
<dbReference type="PANTHER" id="PTHR30146">
    <property type="entry name" value="LACI-RELATED TRANSCRIPTIONAL REPRESSOR"/>
    <property type="match status" value="1"/>
</dbReference>
<keyword evidence="2" id="KW-0238">DNA-binding</keyword>
<dbReference type="InterPro" id="IPR046335">
    <property type="entry name" value="LacI/GalR-like_sensor"/>
</dbReference>
<keyword evidence="6" id="KW-1185">Reference proteome</keyword>
<dbReference type="Gene3D" id="1.10.260.40">
    <property type="entry name" value="lambda repressor-like DNA-binding domains"/>
    <property type="match status" value="1"/>
</dbReference>
<keyword evidence="1" id="KW-0805">Transcription regulation</keyword>
<proteinExistence type="predicted"/>
<dbReference type="STRING" id="1121316.SAMN02745207_01169"/>
<organism evidence="5 6">
    <name type="scientific">Clostridium grantii DSM 8605</name>
    <dbReference type="NCBI Taxonomy" id="1121316"/>
    <lineage>
        <taxon>Bacteria</taxon>
        <taxon>Bacillati</taxon>
        <taxon>Bacillota</taxon>
        <taxon>Clostridia</taxon>
        <taxon>Eubacteriales</taxon>
        <taxon>Clostridiaceae</taxon>
        <taxon>Clostridium</taxon>
    </lineage>
</organism>
<evidence type="ECO:0000259" key="4">
    <source>
        <dbReference type="PROSITE" id="PS50932"/>
    </source>
</evidence>
<sequence>MVTIYDIAKKTGYAPATVSKALNDKPDISAKTKEKIHAVAKEMGYSPNSQAIALSTNKTWNIGVLFEDGRHNGFTHYLFSKILESLKKEAELSGYDITFISQSIAGRDTTYLEHARYRRCEGIIIACVDFTIKGIRELVDSEIPVVVIDHLFDSASTVKSDNIDGMRKIVYYLKAQGHKNITYIHGEPSYVTEQRIESFIKANEDFQDQGKYNLIEGVYSSKTDAYNKTNLLFQKTDEIPSAIVYPDDYSALGGIDCILEYGYNIPDDIAVVGFDGVELGEIIKPSLTTIKQDTNKMGRLAVKQLLKQIENPDEENVVIQVPVKLVERDSSK</sequence>
<reference evidence="5 6" key="1">
    <citation type="submission" date="2016-11" db="EMBL/GenBank/DDBJ databases">
        <authorList>
            <person name="Jaros S."/>
            <person name="Januszkiewicz K."/>
            <person name="Wedrychowicz H."/>
        </authorList>
    </citation>
    <scope>NUCLEOTIDE SEQUENCE [LARGE SCALE GENOMIC DNA]</scope>
    <source>
        <strain evidence="5 6">DSM 8605</strain>
    </source>
</reference>
<gene>
    <name evidence="5" type="ORF">SAMN02745207_01169</name>
</gene>
<dbReference type="Gene3D" id="3.40.50.2300">
    <property type="match status" value="2"/>
</dbReference>
<dbReference type="SUPFAM" id="SSF53822">
    <property type="entry name" value="Periplasmic binding protein-like I"/>
    <property type="match status" value="1"/>
</dbReference>
<dbReference type="Proteomes" id="UP000184447">
    <property type="component" value="Unassembled WGS sequence"/>
</dbReference>
<dbReference type="Pfam" id="PF00356">
    <property type="entry name" value="LacI"/>
    <property type="match status" value="1"/>
</dbReference>
<dbReference type="PANTHER" id="PTHR30146:SF109">
    <property type="entry name" value="HTH-TYPE TRANSCRIPTIONAL REGULATOR GALS"/>
    <property type="match status" value="1"/>
</dbReference>
<evidence type="ECO:0000256" key="2">
    <source>
        <dbReference type="ARBA" id="ARBA00023125"/>
    </source>
</evidence>
<evidence type="ECO:0000313" key="6">
    <source>
        <dbReference type="Proteomes" id="UP000184447"/>
    </source>
</evidence>
<dbReference type="InterPro" id="IPR028082">
    <property type="entry name" value="Peripla_BP_I"/>
</dbReference>
<feature type="domain" description="HTH lacI-type" evidence="4">
    <location>
        <begin position="2"/>
        <end position="56"/>
    </location>
</feature>
<dbReference type="SUPFAM" id="SSF47413">
    <property type="entry name" value="lambda repressor-like DNA-binding domains"/>
    <property type="match status" value="1"/>
</dbReference>
<protein>
    <submittedName>
        <fullName evidence="5">Transcriptional regulator, LacI family</fullName>
    </submittedName>
</protein>
<dbReference type="OrthoDB" id="9789891at2"/>
<evidence type="ECO:0000256" key="3">
    <source>
        <dbReference type="ARBA" id="ARBA00023163"/>
    </source>
</evidence>
<dbReference type="CDD" id="cd06267">
    <property type="entry name" value="PBP1_LacI_sugar_binding-like"/>
    <property type="match status" value="1"/>
</dbReference>
<dbReference type="GO" id="GO:0003700">
    <property type="term" value="F:DNA-binding transcription factor activity"/>
    <property type="evidence" value="ECO:0007669"/>
    <property type="project" value="TreeGrafter"/>
</dbReference>
<dbReference type="GO" id="GO:0000976">
    <property type="term" value="F:transcription cis-regulatory region binding"/>
    <property type="evidence" value="ECO:0007669"/>
    <property type="project" value="TreeGrafter"/>
</dbReference>
<evidence type="ECO:0000313" key="5">
    <source>
        <dbReference type="EMBL" id="SHH45006.1"/>
    </source>
</evidence>
<dbReference type="AlphaFoldDB" id="A0A1M5T2U0"/>
<dbReference type="RefSeq" id="WP_073337497.1">
    <property type="nucleotide sequence ID" value="NZ_FQXM01000005.1"/>
</dbReference>